<protein>
    <recommendedName>
        <fullName evidence="3">Prepilin-type N-terminal cleavage/methylation domain-containing protein</fullName>
    </recommendedName>
</protein>
<proteinExistence type="predicted"/>
<reference evidence="2" key="1">
    <citation type="journal article" date="2014" name="Front. Microbiol.">
        <title>High frequency of phylogenetically diverse reductive dehalogenase-homologous genes in deep subseafloor sedimentary metagenomes.</title>
        <authorList>
            <person name="Kawai M."/>
            <person name="Futagami T."/>
            <person name="Toyoda A."/>
            <person name="Takaki Y."/>
            <person name="Nishi S."/>
            <person name="Hori S."/>
            <person name="Arai W."/>
            <person name="Tsubouchi T."/>
            <person name="Morono Y."/>
            <person name="Uchiyama I."/>
            <person name="Ito T."/>
            <person name="Fujiyama A."/>
            <person name="Inagaki F."/>
            <person name="Takami H."/>
        </authorList>
    </citation>
    <scope>NUCLEOTIDE SEQUENCE</scope>
    <source>
        <strain evidence="2">Expedition CK06-06</strain>
    </source>
</reference>
<accession>X1N0L7</accession>
<gene>
    <name evidence="2" type="ORF">S06H3_29777</name>
</gene>
<name>X1N0L7_9ZZZZ</name>
<evidence type="ECO:0000313" key="2">
    <source>
        <dbReference type="EMBL" id="GAI23811.1"/>
    </source>
</evidence>
<keyword evidence="1" id="KW-0812">Transmembrane</keyword>
<evidence type="ECO:0000256" key="1">
    <source>
        <dbReference type="SAM" id="Phobius"/>
    </source>
</evidence>
<feature type="transmembrane region" description="Helical" evidence="1">
    <location>
        <begin position="12"/>
        <end position="38"/>
    </location>
</feature>
<comment type="caution">
    <text evidence="2">The sequence shown here is derived from an EMBL/GenBank/DDBJ whole genome shotgun (WGS) entry which is preliminary data.</text>
</comment>
<sequence>MNKNLKLNKGISAIEILIVIAIISIASASLLGIISYSLKISTSIEKTTIANNLAQEAVETVRNIRDDSWDKISTAITTGEDYHPEIDTSTTPPKWKLVSDPETIGGFTRKVVFNNVERDNNHNIVESGGAYIDSETKKITVTISWNNKNIKLVTYFTNWKGQ</sequence>
<dbReference type="EMBL" id="BARV01017478">
    <property type="protein sequence ID" value="GAI23811.1"/>
    <property type="molecule type" value="Genomic_DNA"/>
</dbReference>
<keyword evidence="1" id="KW-1133">Transmembrane helix</keyword>
<keyword evidence="1" id="KW-0472">Membrane</keyword>
<evidence type="ECO:0008006" key="3">
    <source>
        <dbReference type="Google" id="ProtNLM"/>
    </source>
</evidence>
<dbReference type="AlphaFoldDB" id="X1N0L7"/>
<organism evidence="2">
    <name type="scientific">marine sediment metagenome</name>
    <dbReference type="NCBI Taxonomy" id="412755"/>
    <lineage>
        <taxon>unclassified sequences</taxon>
        <taxon>metagenomes</taxon>
        <taxon>ecological metagenomes</taxon>
    </lineage>
</organism>